<dbReference type="AlphaFoldDB" id="A0A1Y5HTH9"/>
<dbReference type="EMBL" id="MABE01000292">
    <property type="protein sequence ID" value="OUS40616.1"/>
    <property type="molecule type" value="Genomic_DNA"/>
</dbReference>
<reference evidence="4" key="1">
    <citation type="journal article" date="2017" name="Proc. Natl. Acad. Sci. U.S.A.">
        <title>Simulation of Deepwater Horizon oil plume reveals substrate specialization within a complex community of hydrocarbon degraders.</title>
        <authorList>
            <person name="Hu P."/>
            <person name="Dubinsky E.A."/>
            <person name="Probst A.J."/>
            <person name="Wang J."/>
            <person name="Sieber C.M.K."/>
            <person name="Tom L.M."/>
            <person name="Gardinali P."/>
            <person name="Banfield J.F."/>
            <person name="Atlas R.M."/>
            <person name="Andersen G.L."/>
        </authorList>
    </citation>
    <scope>NUCLEOTIDE SEQUENCE [LARGE SCALE GENOMIC DNA]</scope>
</reference>
<dbReference type="GO" id="GO:0003700">
    <property type="term" value="F:DNA-binding transcription factor activity"/>
    <property type="evidence" value="ECO:0007669"/>
    <property type="project" value="InterPro"/>
</dbReference>
<dbReference type="PROSITE" id="PS50931">
    <property type="entry name" value="HTH_LYSR"/>
    <property type="match status" value="1"/>
</dbReference>
<comment type="caution">
    <text evidence="3">The sequence shown here is derived from an EMBL/GenBank/DDBJ whole genome shotgun (WGS) entry which is preliminary data.</text>
</comment>
<sequence>MSQASWDDFRIAYQVAESGTLTKAGKVLNMNHATVLRHINRLEGELDTKLFIRHQRGYQLTDAGELVVKELPDIQKSFSRLENLMASAEKNISGNLRITTLSDFSPILNPALKAFRQAYPKLRIQI</sequence>
<evidence type="ECO:0000259" key="2">
    <source>
        <dbReference type="PROSITE" id="PS50931"/>
    </source>
</evidence>
<dbReference type="Gene3D" id="1.10.10.10">
    <property type="entry name" value="Winged helix-like DNA-binding domain superfamily/Winged helix DNA-binding domain"/>
    <property type="match status" value="1"/>
</dbReference>
<comment type="similarity">
    <text evidence="1">Belongs to the LysR transcriptional regulatory family.</text>
</comment>
<dbReference type="InterPro" id="IPR036390">
    <property type="entry name" value="WH_DNA-bd_sf"/>
</dbReference>
<dbReference type="PANTHER" id="PTHR30537:SF3">
    <property type="entry name" value="TRANSCRIPTIONAL REGULATORY PROTEIN"/>
    <property type="match status" value="1"/>
</dbReference>
<dbReference type="Proteomes" id="UP000227088">
    <property type="component" value="Unassembled WGS sequence"/>
</dbReference>
<dbReference type="GO" id="GO:0006351">
    <property type="term" value="P:DNA-templated transcription"/>
    <property type="evidence" value="ECO:0007669"/>
    <property type="project" value="TreeGrafter"/>
</dbReference>
<gene>
    <name evidence="3" type="ORF">A9R00_05105</name>
</gene>
<dbReference type="InterPro" id="IPR000847">
    <property type="entry name" value="LysR_HTH_N"/>
</dbReference>
<feature type="domain" description="HTH lysR-type" evidence="2">
    <location>
        <begin position="1"/>
        <end position="61"/>
    </location>
</feature>
<organism evidence="3 4">
    <name type="scientific">Oleispira antarctica</name>
    <dbReference type="NCBI Taxonomy" id="188908"/>
    <lineage>
        <taxon>Bacteria</taxon>
        <taxon>Pseudomonadati</taxon>
        <taxon>Pseudomonadota</taxon>
        <taxon>Gammaproteobacteria</taxon>
        <taxon>Oceanospirillales</taxon>
        <taxon>Oceanospirillaceae</taxon>
        <taxon>Oleispira</taxon>
    </lineage>
</organism>
<dbReference type="InterPro" id="IPR058163">
    <property type="entry name" value="LysR-type_TF_proteobact-type"/>
</dbReference>
<dbReference type="SUPFAM" id="SSF46785">
    <property type="entry name" value="Winged helix' DNA-binding domain"/>
    <property type="match status" value="1"/>
</dbReference>
<evidence type="ECO:0000313" key="4">
    <source>
        <dbReference type="Proteomes" id="UP000227088"/>
    </source>
</evidence>
<evidence type="ECO:0000313" key="3">
    <source>
        <dbReference type="EMBL" id="OUS40616.1"/>
    </source>
</evidence>
<accession>A0A1Y5HTH9</accession>
<dbReference type="Pfam" id="PF00126">
    <property type="entry name" value="HTH_1"/>
    <property type="match status" value="1"/>
</dbReference>
<name>A0A1Y5HTH9_OLEAN</name>
<evidence type="ECO:0000256" key="1">
    <source>
        <dbReference type="ARBA" id="ARBA00009437"/>
    </source>
</evidence>
<dbReference type="PANTHER" id="PTHR30537">
    <property type="entry name" value="HTH-TYPE TRANSCRIPTIONAL REGULATOR"/>
    <property type="match status" value="1"/>
</dbReference>
<dbReference type="InterPro" id="IPR036388">
    <property type="entry name" value="WH-like_DNA-bd_sf"/>
</dbReference>
<feature type="non-terminal residue" evidence="3">
    <location>
        <position position="126"/>
    </location>
</feature>
<dbReference type="GO" id="GO:0043565">
    <property type="term" value="F:sequence-specific DNA binding"/>
    <property type="evidence" value="ECO:0007669"/>
    <property type="project" value="TreeGrafter"/>
</dbReference>
<protein>
    <submittedName>
        <fullName evidence="3">LysR family transcriptional regulator</fullName>
    </submittedName>
</protein>
<proteinExistence type="inferred from homology"/>